<feature type="transmembrane region" description="Helical" evidence="1">
    <location>
        <begin position="18"/>
        <end position="36"/>
    </location>
</feature>
<evidence type="ECO:0000313" key="3">
    <source>
        <dbReference type="Proteomes" id="UP001141619"/>
    </source>
</evidence>
<reference evidence="2" key="2">
    <citation type="journal article" date="2023" name="Syst. Appl. Microbiol.">
        <title>Govania unica gen. nov., sp. nov., a rare biosphere bacterium that represents a novel family in the class Alphaproteobacteria.</title>
        <authorList>
            <person name="Vandamme P."/>
            <person name="Peeters C."/>
            <person name="Hettiarachchi A."/>
            <person name="Cnockaert M."/>
            <person name="Carlier A."/>
        </authorList>
    </citation>
    <scope>NUCLEOTIDE SEQUENCE</scope>
    <source>
        <strain evidence="2">LMG 31809</strain>
    </source>
</reference>
<name>A0A9X3Z664_9PROT</name>
<dbReference type="EMBL" id="JANWOI010000001">
    <property type="protein sequence ID" value="MDA5192870.1"/>
    <property type="molecule type" value="Genomic_DNA"/>
</dbReference>
<dbReference type="Proteomes" id="UP001141619">
    <property type="component" value="Unassembled WGS sequence"/>
</dbReference>
<sequence>MAAGTAIFSFGDPLTGAVLLPFAVSALTVALVRLLLGDGRGSTLANLGLGVGVMAAWLLLFGFPGWPAFAMGDKALFLMFFGLLIGAAADRLPALDPVILLLLTAWPVILVLWLLEPTISGGLSGTPLIRFGLLLIGAATLFVRLREEQDNGQSATVHIIWFGVALGVIAYVTRHHPLEQAGAAIAAAAFGYLVWNLPVTRYPFGFAALLSGGSAVAALAAILIAQGVTAPLWPLLLLLFAGEIGAKLFRQKRGALAVALGGTVPTALAVAIAYLTR</sequence>
<feature type="transmembrane region" description="Helical" evidence="1">
    <location>
        <begin position="256"/>
        <end position="275"/>
    </location>
</feature>
<feature type="transmembrane region" description="Helical" evidence="1">
    <location>
        <begin position="43"/>
        <end position="63"/>
    </location>
</feature>
<accession>A0A9X3Z664</accession>
<feature type="transmembrane region" description="Helical" evidence="1">
    <location>
        <begin position="155"/>
        <end position="174"/>
    </location>
</feature>
<feature type="transmembrane region" description="Helical" evidence="1">
    <location>
        <begin position="180"/>
        <end position="197"/>
    </location>
</feature>
<feature type="transmembrane region" description="Helical" evidence="1">
    <location>
        <begin position="127"/>
        <end position="143"/>
    </location>
</feature>
<proteinExistence type="predicted"/>
<feature type="transmembrane region" description="Helical" evidence="1">
    <location>
        <begin position="99"/>
        <end position="115"/>
    </location>
</feature>
<evidence type="ECO:0000313" key="2">
    <source>
        <dbReference type="EMBL" id="MDA5192870.1"/>
    </source>
</evidence>
<keyword evidence="1" id="KW-1133">Transmembrane helix</keyword>
<dbReference type="RefSeq" id="WP_274942571.1">
    <property type="nucleotide sequence ID" value="NZ_JANWOI010000001.1"/>
</dbReference>
<organism evidence="2 3">
    <name type="scientific">Govanella unica</name>
    <dbReference type="NCBI Taxonomy" id="2975056"/>
    <lineage>
        <taxon>Bacteria</taxon>
        <taxon>Pseudomonadati</taxon>
        <taxon>Pseudomonadota</taxon>
        <taxon>Alphaproteobacteria</taxon>
        <taxon>Emcibacterales</taxon>
        <taxon>Govanellaceae</taxon>
        <taxon>Govanella</taxon>
    </lineage>
</organism>
<protein>
    <submittedName>
        <fullName evidence="2">Uncharacterized protein</fullName>
    </submittedName>
</protein>
<dbReference type="AlphaFoldDB" id="A0A9X3Z664"/>
<keyword evidence="1" id="KW-0812">Transmembrane</keyword>
<comment type="caution">
    <text evidence="2">The sequence shown here is derived from an EMBL/GenBank/DDBJ whole genome shotgun (WGS) entry which is preliminary data.</text>
</comment>
<gene>
    <name evidence="2" type="ORF">NYP16_02710</name>
</gene>
<reference evidence="2" key="1">
    <citation type="submission" date="2022-08" db="EMBL/GenBank/DDBJ databases">
        <authorList>
            <person name="Vandamme P."/>
            <person name="Hettiarachchi A."/>
            <person name="Peeters C."/>
            <person name="Cnockaert M."/>
            <person name="Carlier A."/>
        </authorList>
    </citation>
    <scope>NUCLEOTIDE SEQUENCE</scope>
    <source>
        <strain evidence="2">LMG 31809</strain>
    </source>
</reference>
<keyword evidence="1" id="KW-0472">Membrane</keyword>
<keyword evidence="3" id="KW-1185">Reference proteome</keyword>
<evidence type="ECO:0000256" key="1">
    <source>
        <dbReference type="SAM" id="Phobius"/>
    </source>
</evidence>